<feature type="compositionally biased region" description="Low complexity" evidence="4">
    <location>
        <begin position="982"/>
        <end position="998"/>
    </location>
</feature>
<feature type="compositionally biased region" description="Polar residues" evidence="4">
    <location>
        <begin position="793"/>
        <end position="804"/>
    </location>
</feature>
<dbReference type="SMART" id="SM00451">
    <property type="entry name" value="ZnF_U1"/>
    <property type="match status" value="1"/>
</dbReference>
<dbReference type="PANTHER" id="PTHR48125:SF10">
    <property type="entry name" value="OS12G0136300 PROTEIN"/>
    <property type="match status" value="1"/>
</dbReference>
<feature type="compositionally biased region" description="Low complexity" evidence="4">
    <location>
        <begin position="655"/>
        <end position="669"/>
    </location>
</feature>
<proteinExistence type="predicted"/>
<dbReference type="Pfam" id="PF12171">
    <property type="entry name" value="zf-C2H2_jaz"/>
    <property type="match status" value="1"/>
</dbReference>
<sequence>STLAQPPRGPLLGDRPVSEQTAEACRCPVSCPALPRPPTPPPPATPGSMLNEQQQPPQPPPPPPPASMPTGGQRRVLLDEPPPPSLETAAADRDQQTDEDAEVKQAELFLEQLASWLANIKSYESDMNEYFQSCAQQMHEHYASSQQTEDSKKIHETEYRKLYDEYEKFAAYMRQMSQHYEDTKADLEKRRAKAVERRDKRLAEQQALKEKQLAAHAEPPPTRSLTNNAEQLLSDSLLVEAYSTTSTAALTTTNSTTASMTTASALGAAAAAAVSALSRMDLSDPDSWNKFAATLPANSDTASYYKLYSNQMVANFQRMLVGVPAAEAERLSVSFAATLQSEAPGGGAGGGADSGGESDSGIAGGLTLQGLSRNQRKKLRKRAKALQDAKAAKRQHRKLLLAAPASGPTEKGGATDSTGGAGDNADEDADAKPTPPPGYMDPAGDPRLVMQDYFERFANGEWNYATWNQYITVMQRHNPAWYEVFIAQSKQHGINWDDMYRYYTGGKAADHLADLTGGRLTSASGAGDGPPSILELAAQPAPPPPPERLFDDDNNEKASAQAKHQMWVDAQVGAIKRSGLGGIFECLLCNVKCNSQKSLDFHVNGDKHKKLIEERVKELEAVQREKDAAEAAEQAKKAEAEAAQKAEAEAKLKAEQAAAAAKQQQQKQKSSGGRGAKPTLRAQTLLNSCLEPLLGLQYVTEYQRINPMLECRCYCELCNLNFPVAELINHATGIRHRRLFFRAHYPDLFAILSQDRSPRSVKIRRYSVYAQRVEDWEGRKKMNLKVEVETTDESGSQGQLQSKSAAAAAPAAPVVKYTLKSSKRPRNAAAKQNRGRGGVDLEEGEIDGDAVELSDGGAADEESDPEEGEALDNAGPPEQPGVVFEDAILIDREPLTNIDKNSGSKVDNGDIAATREAFIKRLKEQKVLSTSEATKEVLDSISREADWAIKRKKRAAGIVEDDADLIKFGATVANSAGSDATSSSSSGQPQQQQQQQQQHMTSLVEQIRSMTGINLGISRAQADAFRIPSIPGLRLDIDRIKDTPDPVAQMRN</sequence>
<dbReference type="AlphaFoldDB" id="A0A1I8I2G7"/>
<feature type="region of interest" description="Disordered" evidence="4">
    <location>
        <begin position="788"/>
        <end position="807"/>
    </location>
</feature>
<reference evidence="7" key="1">
    <citation type="submission" date="2016-11" db="UniProtKB">
        <authorList>
            <consortium name="WormBaseParasite"/>
        </authorList>
    </citation>
    <scope>IDENTIFICATION</scope>
</reference>
<dbReference type="PANTHER" id="PTHR48125">
    <property type="entry name" value="LP07818P1"/>
    <property type="match status" value="1"/>
</dbReference>
<feature type="compositionally biased region" description="Pro residues" evidence="4">
    <location>
        <begin position="56"/>
        <end position="67"/>
    </location>
</feature>
<dbReference type="WBParaSite" id="maker-uti_cns_0009370-snap-gene-0.5-mRNA-1">
    <property type="protein sequence ID" value="maker-uti_cns_0009370-snap-gene-0.5-mRNA-1"/>
    <property type="gene ID" value="maker-uti_cns_0009370-snap-gene-0.5"/>
</dbReference>
<dbReference type="Proteomes" id="UP000095280">
    <property type="component" value="Unplaced"/>
</dbReference>
<feature type="compositionally biased region" description="Acidic residues" evidence="4">
    <location>
        <begin position="840"/>
        <end position="870"/>
    </location>
</feature>
<feature type="compositionally biased region" description="Basic residues" evidence="4">
    <location>
        <begin position="374"/>
        <end position="384"/>
    </location>
</feature>
<evidence type="ECO:0000256" key="1">
    <source>
        <dbReference type="ARBA" id="ARBA00022723"/>
    </source>
</evidence>
<keyword evidence="3" id="KW-0862">Zinc</keyword>
<evidence type="ECO:0000313" key="6">
    <source>
        <dbReference type="Proteomes" id="UP000095280"/>
    </source>
</evidence>
<feature type="compositionally biased region" description="Gly residues" evidence="4">
    <location>
        <begin position="344"/>
        <end position="354"/>
    </location>
</feature>
<evidence type="ECO:0000256" key="2">
    <source>
        <dbReference type="ARBA" id="ARBA00022771"/>
    </source>
</evidence>
<evidence type="ECO:0000259" key="5">
    <source>
        <dbReference type="SMART" id="SM00451"/>
    </source>
</evidence>
<dbReference type="Gene3D" id="3.30.160.60">
    <property type="entry name" value="Classic Zinc Finger"/>
    <property type="match status" value="1"/>
</dbReference>
<feature type="region of interest" description="Disordered" evidence="4">
    <location>
        <begin position="1"/>
        <end position="101"/>
    </location>
</feature>
<feature type="region of interest" description="Disordered" evidence="4">
    <location>
        <begin position="820"/>
        <end position="880"/>
    </location>
</feature>
<dbReference type="GO" id="GO:0008270">
    <property type="term" value="F:zinc ion binding"/>
    <property type="evidence" value="ECO:0007669"/>
    <property type="project" value="UniProtKB-KW"/>
</dbReference>
<dbReference type="InterPro" id="IPR003604">
    <property type="entry name" value="Matrin/U1-like-C_Znf_C2H2"/>
</dbReference>
<feature type="compositionally biased region" description="Pro residues" evidence="4">
    <location>
        <begin position="34"/>
        <end position="45"/>
    </location>
</feature>
<feature type="region of interest" description="Disordered" evidence="4">
    <location>
        <begin position="976"/>
        <end position="1002"/>
    </location>
</feature>
<protein>
    <submittedName>
        <fullName evidence="7">U1-type domain-containing protein</fullName>
    </submittedName>
</protein>
<evidence type="ECO:0000256" key="3">
    <source>
        <dbReference type="ARBA" id="ARBA00022833"/>
    </source>
</evidence>
<name>A0A1I8I2G7_9PLAT</name>
<feature type="domain" description="U1-type" evidence="5">
    <location>
        <begin position="581"/>
        <end position="615"/>
    </location>
</feature>
<keyword evidence="1" id="KW-0479">Metal-binding</keyword>
<keyword evidence="2" id="KW-0863">Zinc-finger</keyword>
<accession>A0A1I8I2G7</accession>
<organism evidence="6 7">
    <name type="scientific">Macrostomum lignano</name>
    <dbReference type="NCBI Taxonomy" id="282301"/>
    <lineage>
        <taxon>Eukaryota</taxon>
        <taxon>Metazoa</taxon>
        <taxon>Spiralia</taxon>
        <taxon>Lophotrochozoa</taxon>
        <taxon>Platyhelminthes</taxon>
        <taxon>Rhabditophora</taxon>
        <taxon>Macrostomorpha</taxon>
        <taxon>Macrostomida</taxon>
        <taxon>Macrostomidae</taxon>
        <taxon>Macrostomum</taxon>
    </lineage>
</organism>
<feature type="region of interest" description="Disordered" evidence="4">
    <location>
        <begin position="655"/>
        <end position="677"/>
    </location>
</feature>
<dbReference type="SUPFAM" id="SSF57667">
    <property type="entry name" value="beta-beta-alpha zinc fingers"/>
    <property type="match status" value="1"/>
</dbReference>
<dbReference type="GO" id="GO:0003676">
    <property type="term" value="F:nucleic acid binding"/>
    <property type="evidence" value="ECO:0007669"/>
    <property type="project" value="InterPro"/>
</dbReference>
<feature type="region of interest" description="Disordered" evidence="4">
    <location>
        <begin position="521"/>
        <end position="549"/>
    </location>
</feature>
<evidence type="ECO:0000313" key="7">
    <source>
        <dbReference type="WBParaSite" id="maker-uti_cns_0009370-snap-gene-0.5-mRNA-1"/>
    </source>
</evidence>
<evidence type="ECO:0000256" key="4">
    <source>
        <dbReference type="SAM" id="MobiDB-lite"/>
    </source>
</evidence>
<dbReference type="InterPro" id="IPR022755">
    <property type="entry name" value="Znf_C2H2_jaz"/>
</dbReference>
<dbReference type="InterPro" id="IPR036236">
    <property type="entry name" value="Znf_C2H2_sf"/>
</dbReference>
<keyword evidence="6" id="KW-1185">Reference proteome</keyword>
<feature type="region of interest" description="Disordered" evidence="4">
    <location>
        <begin position="341"/>
        <end position="445"/>
    </location>
</feature>